<feature type="compositionally biased region" description="Polar residues" evidence="1">
    <location>
        <begin position="107"/>
        <end position="125"/>
    </location>
</feature>
<accession>A0A7R8W675</accession>
<feature type="region of interest" description="Disordered" evidence="1">
    <location>
        <begin position="1"/>
        <end position="125"/>
    </location>
</feature>
<gene>
    <name evidence="2" type="ORF">CTOB1V02_LOCUS3593</name>
</gene>
<dbReference type="AlphaFoldDB" id="A0A7R8W675"/>
<evidence type="ECO:0000313" key="2">
    <source>
        <dbReference type="EMBL" id="CAD7225659.1"/>
    </source>
</evidence>
<evidence type="ECO:0000256" key="1">
    <source>
        <dbReference type="SAM" id="MobiDB-lite"/>
    </source>
</evidence>
<name>A0A7R8W675_9CRUS</name>
<proteinExistence type="predicted"/>
<dbReference type="EMBL" id="OB660627">
    <property type="protein sequence ID" value="CAD7225659.1"/>
    <property type="molecule type" value="Genomic_DNA"/>
</dbReference>
<feature type="non-terminal residue" evidence="2">
    <location>
        <position position="1"/>
    </location>
</feature>
<feature type="compositionally biased region" description="Polar residues" evidence="1">
    <location>
        <begin position="36"/>
        <end position="64"/>
    </location>
</feature>
<protein>
    <submittedName>
        <fullName evidence="2">Uncharacterized protein</fullName>
    </submittedName>
</protein>
<reference evidence="2" key="1">
    <citation type="submission" date="2020-11" db="EMBL/GenBank/DDBJ databases">
        <authorList>
            <person name="Tran Van P."/>
        </authorList>
    </citation>
    <scope>NUCLEOTIDE SEQUENCE</scope>
</reference>
<organism evidence="2">
    <name type="scientific">Cyprideis torosa</name>
    <dbReference type="NCBI Taxonomy" id="163714"/>
    <lineage>
        <taxon>Eukaryota</taxon>
        <taxon>Metazoa</taxon>
        <taxon>Ecdysozoa</taxon>
        <taxon>Arthropoda</taxon>
        <taxon>Crustacea</taxon>
        <taxon>Oligostraca</taxon>
        <taxon>Ostracoda</taxon>
        <taxon>Podocopa</taxon>
        <taxon>Podocopida</taxon>
        <taxon>Cytherocopina</taxon>
        <taxon>Cytheroidea</taxon>
        <taxon>Cytherideidae</taxon>
        <taxon>Cyprideis</taxon>
    </lineage>
</organism>
<sequence length="157" mass="16393">MEASMDHTSHPVPSSGHLAVTTPPPVTPTGAHKATTYVTLQPPNGPQGTSPPMRNCGTNQTLEPSLTKGLPADGPDLWRTRSNLAKGPNGRNKRSSSTLEKSVGNKEASTPAQGNDASCLSTTSSNVCTGCRGTKPLWLDEDVEAELEAGETKMAND</sequence>